<gene>
    <name evidence="1" type="ORF">ASPGLDRAFT_41198</name>
</gene>
<dbReference type="Proteomes" id="UP000184300">
    <property type="component" value="Unassembled WGS sequence"/>
</dbReference>
<name>A0A1L9VZ86_ASPGL</name>
<accession>A0A1L9VZ86</accession>
<evidence type="ECO:0000313" key="2">
    <source>
        <dbReference type="Proteomes" id="UP000184300"/>
    </source>
</evidence>
<reference evidence="2" key="1">
    <citation type="journal article" date="2017" name="Genome Biol.">
        <title>Comparative genomics reveals high biological diversity and specific adaptations in the industrially and medically important fungal genus Aspergillus.</title>
        <authorList>
            <person name="de Vries R.P."/>
            <person name="Riley R."/>
            <person name="Wiebenga A."/>
            <person name="Aguilar-Osorio G."/>
            <person name="Amillis S."/>
            <person name="Uchima C.A."/>
            <person name="Anderluh G."/>
            <person name="Asadollahi M."/>
            <person name="Askin M."/>
            <person name="Barry K."/>
            <person name="Battaglia E."/>
            <person name="Bayram O."/>
            <person name="Benocci T."/>
            <person name="Braus-Stromeyer S.A."/>
            <person name="Caldana C."/>
            <person name="Canovas D."/>
            <person name="Cerqueira G.C."/>
            <person name="Chen F."/>
            <person name="Chen W."/>
            <person name="Choi C."/>
            <person name="Clum A."/>
            <person name="Dos Santos R.A."/>
            <person name="Damasio A.R."/>
            <person name="Diallinas G."/>
            <person name="Emri T."/>
            <person name="Fekete E."/>
            <person name="Flipphi M."/>
            <person name="Freyberg S."/>
            <person name="Gallo A."/>
            <person name="Gournas C."/>
            <person name="Habgood R."/>
            <person name="Hainaut M."/>
            <person name="Harispe M.L."/>
            <person name="Henrissat B."/>
            <person name="Hilden K.S."/>
            <person name="Hope R."/>
            <person name="Hossain A."/>
            <person name="Karabika E."/>
            <person name="Karaffa L."/>
            <person name="Karanyi Z."/>
            <person name="Krasevec N."/>
            <person name="Kuo A."/>
            <person name="Kusch H."/>
            <person name="LaButti K."/>
            <person name="Lagendijk E.L."/>
            <person name="Lapidus A."/>
            <person name="Levasseur A."/>
            <person name="Lindquist E."/>
            <person name="Lipzen A."/>
            <person name="Logrieco A.F."/>
            <person name="MacCabe A."/>
            <person name="Maekelae M.R."/>
            <person name="Malavazi I."/>
            <person name="Melin P."/>
            <person name="Meyer V."/>
            <person name="Mielnichuk N."/>
            <person name="Miskei M."/>
            <person name="Molnar A.P."/>
            <person name="Mule G."/>
            <person name="Ngan C.Y."/>
            <person name="Orejas M."/>
            <person name="Orosz E."/>
            <person name="Ouedraogo J.P."/>
            <person name="Overkamp K.M."/>
            <person name="Park H.-S."/>
            <person name="Perrone G."/>
            <person name="Piumi F."/>
            <person name="Punt P.J."/>
            <person name="Ram A.F."/>
            <person name="Ramon A."/>
            <person name="Rauscher S."/>
            <person name="Record E."/>
            <person name="Riano-Pachon D.M."/>
            <person name="Robert V."/>
            <person name="Roehrig J."/>
            <person name="Ruller R."/>
            <person name="Salamov A."/>
            <person name="Salih N.S."/>
            <person name="Samson R.A."/>
            <person name="Sandor E."/>
            <person name="Sanguinetti M."/>
            <person name="Schuetze T."/>
            <person name="Sepcic K."/>
            <person name="Shelest E."/>
            <person name="Sherlock G."/>
            <person name="Sophianopoulou V."/>
            <person name="Squina F.M."/>
            <person name="Sun H."/>
            <person name="Susca A."/>
            <person name="Todd R.B."/>
            <person name="Tsang A."/>
            <person name="Unkles S.E."/>
            <person name="van de Wiele N."/>
            <person name="van Rossen-Uffink D."/>
            <person name="Oliveira J.V."/>
            <person name="Vesth T.C."/>
            <person name="Visser J."/>
            <person name="Yu J.-H."/>
            <person name="Zhou M."/>
            <person name="Andersen M.R."/>
            <person name="Archer D.B."/>
            <person name="Baker S.E."/>
            <person name="Benoit I."/>
            <person name="Brakhage A.A."/>
            <person name="Braus G.H."/>
            <person name="Fischer R."/>
            <person name="Frisvad J.C."/>
            <person name="Goldman G.H."/>
            <person name="Houbraken J."/>
            <person name="Oakley B."/>
            <person name="Pocsi I."/>
            <person name="Scazzocchio C."/>
            <person name="Seiboth B."/>
            <person name="vanKuyk P.A."/>
            <person name="Wortman J."/>
            <person name="Dyer P.S."/>
            <person name="Grigoriev I.V."/>
        </authorList>
    </citation>
    <scope>NUCLEOTIDE SEQUENCE [LARGE SCALE GENOMIC DNA]</scope>
    <source>
        <strain evidence="2">CBS 516.65</strain>
    </source>
</reference>
<dbReference type="EMBL" id="KV878888">
    <property type="protein sequence ID" value="OJJ89240.1"/>
    <property type="molecule type" value="Genomic_DNA"/>
</dbReference>
<dbReference type="VEuPathDB" id="FungiDB:ASPGLDRAFT_41198"/>
<dbReference type="AlphaFoldDB" id="A0A1L9VZ86"/>
<dbReference type="RefSeq" id="XP_022405902.1">
    <property type="nucleotide sequence ID" value="XM_022545361.1"/>
</dbReference>
<protein>
    <submittedName>
        <fullName evidence="1">Uncharacterized protein</fullName>
    </submittedName>
</protein>
<evidence type="ECO:0000313" key="1">
    <source>
        <dbReference type="EMBL" id="OJJ89240.1"/>
    </source>
</evidence>
<dbReference type="GeneID" id="34461622"/>
<keyword evidence="2" id="KW-1185">Reference proteome</keyword>
<organism evidence="1 2">
    <name type="scientific">Aspergillus glaucus CBS 516.65</name>
    <dbReference type="NCBI Taxonomy" id="1160497"/>
    <lineage>
        <taxon>Eukaryota</taxon>
        <taxon>Fungi</taxon>
        <taxon>Dikarya</taxon>
        <taxon>Ascomycota</taxon>
        <taxon>Pezizomycotina</taxon>
        <taxon>Eurotiomycetes</taxon>
        <taxon>Eurotiomycetidae</taxon>
        <taxon>Eurotiales</taxon>
        <taxon>Aspergillaceae</taxon>
        <taxon>Aspergillus</taxon>
        <taxon>Aspergillus subgen. Aspergillus</taxon>
    </lineage>
</organism>
<proteinExistence type="predicted"/>
<sequence>MRELHITAGRTESSMGKHRKLHSSNCTIFAISIRQSSREEWSSPRFDFAMYVLHSKMR</sequence>